<evidence type="ECO:0000256" key="1">
    <source>
        <dbReference type="SAM" id="MobiDB-lite"/>
    </source>
</evidence>
<feature type="transmembrane region" description="Helical" evidence="2">
    <location>
        <begin position="21"/>
        <end position="41"/>
    </location>
</feature>
<feature type="transmembrane region" description="Helical" evidence="2">
    <location>
        <begin position="110"/>
        <end position="134"/>
    </location>
</feature>
<reference evidence="4" key="1">
    <citation type="submission" date="2025-08" db="UniProtKB">
        <authorList>
            <consortium name="RefSeq"/>
        </authorList>
    </citation>
    <scope>IDENTIFICATION</scope>
    <source>
        <tissue evidence="4">Muscle</tissue>
    </source>
</reference>
<feature type="region of interest" description="Disordered" evidence="1">
    <location>
        <begin position="255"/>
        <end position="293"/>
    </location>
</feature>
<keyword evidence="3" id="KW-1185">Reference proteome</keyword>
<dbReference type="Proteomes" id="UP000694941">
    <property type="component" value="Unplaced"/>
</dbReference>
<keyword evidence="2" id="KW-1133">Transmembrane helix</keyword>
<proteinExistence type="predicted"/>
<organism evidence="3 4">
    <name type="scientific">Limulus polyphemus</name>
    <name type="common">Atlantic horseshoe crab</name>
    <dbReference type="NCBI Taxonomy" id="6850"/>
    <lineage>
        <taxon>Eukaryota</taxon>
        <taxon>Metazoa</taxon>
        <taxon>Ecdysozoa</taxon>
        <taxon>Arthropoda</taxon>
        <taxon>Chelicerata</taxon>
        <taxon>Merostomata</taxon>
        <taxon>Xiphosura</taxon>
        <taxon>Limulidae</taxon>
        <taxon>Limulus</taxon>
    </lineage>
</organism>
<protein>
    <submittedName>
        <fullName evidence="4">Uncharacterized protein LOC111089139</fullName>
    </submittedName>
</protein>
<evidence type="ECO:0000313" key="4">
    <source>
        <dbReference type="RefSeq" id="XP_022256760.1"/>
    </source>
</evidence>
<dbReference type="PANTHER" id="PTHR36694:SF11">
    <property type="entry name" value="LP21121P-RELATED"/>
    <property type="match status" value="1"/>
</dbReference>
<feature type="transmembrane region" description="Helical" evidence="2">
    <location>
        <begin position="80"/>
        <end position="104"/>
    </location>
</feature>
<feature type="compositionally biased region" description="Polar residues" evidence="1">
    <location>
        <begin position="277"/>
        <end position="293"/>
    </location>
</feature>
<keyword evidence="2" id="KW-0812">Transmembrane</keyword>
<gene>
    <name evidence="4" type="primary">LOC111089139</name>
</gene>
<feature type="transmembrane region" description="Helical" evidence="2">
    <location>
        <begin position="47"/>
        <end position="73"/>
    </location>
</feature>
<evidence type="ECO:0000256" key="2">
    <source>
        <dbReference type="SAM" id="Phobius"/>
    </source>
</evidence>
<dbReference type="GeneID" id="111089139"/>
<keyword evidence="2" id="KW-0472">Membrane</keyword>
<accession>A0ABM1TLK4</accession>
<dbReference type="PANTHER" id="PTHR36694">
    <property type="entry name" value="PASIFLORA 1, ISOFORM A-RELATED"/>
    <property type="match status" value="1"/>
</dbReference>
<sequence>MAILTSCCCFKSIRRGCFASGIFTLAVYLFIFTACLFQAHAAYDTPVIFFGNLFMMILAAMSVIASVILLIGVFVDRRKLLLPFIVIVSFTTLLHMVLALYFITESPVSTVLGILFVTDLAICVINVYCVLCAISQYQEYLEGRGGGRQHGQFQSVPVVRFDREGSSPCSKLTVPRLAVNGKLSPCFLEVPSPSASCSTPSRSPMSTELSSYVEEQTINDIPRLNINGLGSISIKNSLQVKGEIAPVIKVIVTEQAEPSSDSNMKSRESENGCENELPNSCSRTRTSPVGNLT</sequence>
<dbReference type="RefSeq" id="XP_022256760.1">
    <property type="nucleotide sequence ID" value="XM_022401052.1"/>
</dbReference>
<evidence type="ECO:0000313" key="3">
    <source>
        <dbReference type="Proteomes" id="UP000694941"/>
    </source>
</evidence>
<name>A0ABM1TLK4_LIMPO</name>